<evidence type="ECO:0000256" key="1">
    <source>
        <dbReference type="SAM" id="MobiDB-lite"/>
    </source>
</evidence>
<dbReference type="AlphaFoldDB" id="A0A7C5MXD2"/>
<dbReference type="Pfam" id="PF13835">
    <property type="entry name" value="DUF4194"/>
    <property type="match status" value="1"/>
</dbReference>
<dbReference type="InterPro" id="IPR025449">
    <property type="entry name" value="JetB"/>
</dbReference>
<organism evidence="2">
    <name type="scientific">Thiolapillus brandeum</name>
    <dbReference type="NCBI Taxonomy" id="1076588"/>
    <lineage>
        <taxon>Bacteria</taxon>
        <taxon>Pseudomonadati</taxon>
        <taxon>Pseudomonadota</taxon>
        <taxon>Gammaproteobacteria</taxon>
        <taxon>Chromatiales</taxon>
        <taxon>Sedimenticolaceae</taxon>
        <taxon>Thiolapillus</taxon>
    </lineage>
</organism>
<accession>A0A7C5MXD2</accession>
<evidence type="ECO:0000313" key="2">
    <source>
        <dbReference type="EMBL" id="HHH13681.1"/>
    </source>
</evidence>
<comment type="caution">
    <text evidence="2">The sequence shown here is derived from an EMBL/GenBank/DDBJ whole genome shotgun (WGS) entry which is preliminary data.</text>
</comment>
<dbReference type="Proteomes" id="UP000886100">
    <property type="component" value="Unassembled WGS sequence"/>
</dbReference>
<proteinExistence type="predicted"/>
<sequence>MSGPDETTADEQAAADNSGLYPGDTGTLPLEARRVLVQLLAGPSLDGRRHGRLWPALVQHREAIESRLADLFLELVFDPDLQTAFVRQADTGELDAPILLRRKPLTFLESALLLHLRGLLADAELRGERAVVDRDEMTEHLALYEPQMNTDHAGFEKKVRAAIEKVKDKNLLSAIRGSEGRFEISPTLKLLFSAEQVAQLARTYRALLGDEVKDDGGR</sequence>
<protein>
    <submittedName>
        <fullName evidence="2">DUF4194 domain-containing protein</fullName>
    </submittedName>
</protein>
<feature type="region of interest" description="Disordered" evidence="1">
    <location>
        <begin position="1"/>
        <end position="23"/>
    </location>
</feature>
<dbReference type="EMBL" id="DROM01000335">
    <property type="protein sequence ID" value="HHH13681.1"/>
    <property type="molecule type" value="Genomic_DNA"/>
</dbReference>
<name>A0A7C5MXD2_9GAMM</name>
<reference evidence="2" key="1">
    <citation type="journal article" date="2020" name="mSystems">
        <title>Genome- and Community-Level Interaction Insights into Carbon Utilization and Element Cycling Functions of Hydrothermarchaeota in Hydrothermal Sediment.</title>
        <authorList>
            <person name="Zhou Z."/>
            <person name="Liu Y."/>
            <person name="Xu W."/>
            <person name="Pan J."/>
            <person name="Luo Z.H."/>
            <person name="Li M."/>
        </authorList>
    </citation>
    <scope>NUCLEOTIDE SEQUENCE [LARGE SCALE GENOMIC DNA]</scope>
    <source>
        <strain evidence="2">HyVt-535</strain>
    </source>
</reference>
<gene>
    <name evidence="2" type="ORF">ENJ98_05540</name>
</gene>